<organism evidence="1 2">
    <name type="scientific">Rhodococcus ruber</name>
    <dbReference type="NCBI Taxonomy" id="1830"/>
    <lineage>
        <taxon>Bacteria</taxon>
        <taxon>Bacillati</taxon>
        <taxon>Actinomycetota</taxon>
        <taxon>Actinomycetes</taxon>
        <taxon>Mycobacteriales</taxon>
        <taxon>Nocardiaceae</taxon>
        <taxon>Rhodococcus</taxon>
    </lineage>
</organism>
<protein>
    <recommendedName>
        <fullName evidence="3">NAD(P)/FAD-dependent oxidoreductase</fullName>
    </recommendedName>
</protein>
<evidence type="ECO:0000313" key="2">
    <source>
        <dbReference type="Proteomes" id="UP000042997"/>
    </source>
</evidence>
<dbReference type="Proteomes" id="UP000042997">
    <property type="component" value="Unassembled WGS sequence"/>
</dbReference>
<dbReference type="EMBL" id="CCSD01000024">
    <property type="protein sequence ID" value="CDZ86933.1"/>
    <property type="molecule type" value="Genomic_DNA"/>
</dbReference>
<accession>A0A098BE08</accession>
<name>A0A098BE08_9NOCA</name>
<proteinExistence type="predicted"/>
<dbReference type="eggNOG" id="COG2072">
    <property type="taxonomic scope" value="Bacteria"/>
</dbReference>
<dbReference type="InterPro" id="IPR036188">
    <property type="entry name" value="FAD/NAD-bd_sf"/>
</dbReference>
<dbReference type="RefSeq" id="WP_040269826.1">
    <property type="nucleotide sequence ID" value="NZ_JAJNCM010000012.1"/>
</dbReference>
<evidence type="ECO:0008006" key="3">
    <source>
        <dbReference type="Google" id="ProtNLM"/>
    </source>
</evidence>
<dbReference type="OrthoDB" id="9773233at2"/>
<evidence type="ECO:0000313" key="1">
    <source>
        <dbReference type="EMBL" id="CDZ86933.1"/>
    </source>
</evidence>
<gene>
    <name evidence="1" type="ORF">RHRU231_160015</name>
</gene>
<dbReference type="SUPFAM" id="SSF51905">
    <property type="entry name" value="FAD/NAD(P)-binding domain"/>
    <property type="match status" value="1"/>
</dbReference>
<dbReference type="Gene3D" id="3.50.50.60">
    <property type="entry name" value="FAD/NAD(P)-binding domain"/>
    <property type="match status" value="1"/>
</dbReference>
<dbReference type="AlphaFoldDB" id="A0A098BE08"/>
<reference evidence="1 2" key="1">
    <citation type="journal article" date="2014" name="Genome Announc.">
        <title>Draft Genome Sequence of Propane- and Butane-Oxidizing Actinobacterium Rhodococcus ruber IEGM 231.</title>
        <authorList>
            <person name="Ivshina I.B."/>
            <person name="Kuyukina M.S."/>
            <person name="Krivoruchko A.V."/>
            <person name="Barbe V."/>
            <person name="Fischer C."/>
        </authorList>
    </citation>
    <scope>NUCLEOTIDE SEQUENCE [LARGE SCALE GENOMIC DNA]</scope>
</reference>
<sequence>MPTHRLEADYLVIGCGAAGMAFADALITDSDTNVVMVDRRHAPGGHWNEAYPFVRLHQPSAYYGVNSLPLGTDVIDRTGPNRGMYEQASAPEICAYFDRVMRSNLLTSGAVRYFPMSEYVGDHRFVSRISTDRYEVEVRTALVDATYLEPAIPATFTPPFDVAPGVRCVPVDALARVAEPPERYVIIGAGKTAMDACLWLLQLGLPPDAIQWVKPREAWLRNRRFAQGGELVDDLIEGLARQMEAAARARTPAELFARLEASEQLLRVDEHVLPTMYKGPTVSTAELEQLRRIEDVVRLGHVRRIEHDTIVLDHGTIRTGPGHLHVHCAAPGLNPAPAVPIFEEGRITLQPVRTGLVPFNAALVGFVEATGRDPAEKNRLCPPNRLPDVPLDWIRGTLVETNAEYAWSKEPDMADWLERSRLNTSRGLRHRADRPLVREATRRFATHVRPALANLTGLLDDARQAA</sequence>